<name>A0AAE9LQF9_9GAMM</name>
<protein>
    <submittedName>
        <fullName evidence="1">Uncharacterized protein</fullName>
    </submittedName>
</protein>
<organism evidence="1 2">
    <name type="scientific">Acinetobacter tibetensis</name>
    <dbReference type="NCBI Taxonomy" id="2943497"/>
    <lineage>
        <taxon>Bacteria</taxon>
        <taxon>Pseudomonadati</taxon>
        <taxon>Pseudomonadota</taxon>
        <taxon>Gammaproteobacteria</taxon>
        <taxon>Moraxellales</taxon>
        <taxon>Moraxellaceae</taxon>
        <taxon>Acinetobacter</taxon>
    </lineage>
</organism>
<accession>A0AAE9LQF9</accession>
<sequence>MKKITYLMLSLPVHAFSQEAIQYHVYADLYSQPVSIHAFLNDWDSPNLKKGENAFAHGKMSLLTQKDNWSYGWVWSYDYQLHFSEDMARLYYQTQNEQQIDANTRYVLALEAQHVETLGARFAYDWQLNSQWNLVTGITALLGRHYVDGNFKAIGQTIDMPELMDRVDWLNGYLDYSYDRPALKEDELGWDGQTNNGYGYALDFALTGKYQQWELYFSAEDILGFLYWEDAPYTRYMLSYDQNARPRMDLKGQLSTDQQYRQTLPYKLRAEVTYVAETQPWSVSISSFSNEYLTLAQLNSYWNQGTVKYGAHFEPQTHAYGISLQHHNWGLKYLTDDLKTNQAHRFQTYLYAQHRW</sequence>
<gene>
    <name evidence="1" type="ORF">M5E07_13505</name>
</gene>
<dbReference type="AlphaFoldDB" id="A0AAE9LQF9"/>
<dbReference type="Proteomes" id="UP001056716">
    <property type="component" value="Chromosome"/>
</dbReference>
<keyword evidence="2" id="KW-1185">Reference proteome</keyword>
<evidence type="ECO:0000313" key="1">
    <source>
        <dbReference type="EMBL" id="USE82782.1"/>
    </source>
</evidence>
<evidence type="ECO:0000313" key="2">
    <source>
        <dbReference type="Proteomes" id="UP001056716"/>
    </source>
</evidence>
<dbReference type="EMBL" id="CP098732">
    <property type="protein sequence ID" value="USE82782.1"/>
    <property type="molecule type" value="Genomic_DNA"/>
</dbReference>
<dbReference type="RefSeq" id="WP_252219966.1">
    <property type="nucleotide sequence ID" value="NZ_CP098732.1"/>
</dbReference>
<proteinExistence type="predicted"/>
<reference evidence="1" key="1">
    <citation type="submission" date="2022-06" db="EMBL/GenBank/DDBJ databases">
        <title>Isolation, identification and characterization of iprodione-degrading strains in Lhasa, Tibet.</title>
        <authorList>
            <person name="Pan H."/>
        </authorList>
    </citation>
    <scope>NUCLEOTIDE SEQUENCE</scope>
    <source>
        <strain evidence="1">Y-23</strain>
    </source>
</reference>
<dbReference type="KEGG" id="atz:M5E07_13505"/>